<name>A0A8J7MRI7_9RHOB</name>
<keyword evidence="3 6" id="KW-0812">Transmembrane</keyword>
<feature type="domain" description="ComEC/Rec2-related protein" evidence="7">
    <location>
        <begin position="227"/>
        <end position="502"/>
    </location>
</feature>
<evidence type="ECO:0000259" key="8">
    <source>
        <dbReference type="Pfam" id="PF13567"/>
    </source>
</evidence>
<dbReference type="AlphaFoldDB" id="A0A8J7MRI7"/>
<dbReference type="GO" id="GO:0005886">
    <property type="term" value="C:plasma membrane"/>
    <property type="evidence" value="ECO:0007669"/>
    <property type="project" value="UniProtKB-SubCell"/>
</dbReference>
<protein>
    <submittedName>
        <fullName evidence="9">ComEC/Rec2 family competence protein</fullName>
    </submittedName>
</protein>
<evidence type="ECO:0000256" key="4">
    <source>
        <dbReference type="ARBA" id="ARBA00022989"/>
    </source>
</evidence>
<evidence type="ECO:0000313" key="9">
    <source>
        <dbReference type="EMBL" id="MBL4928603.1"/>
    </source>
</evidence>
<sequence length="678" mass="70252">MKLAEARGLLFPWVPVLIGCGIGAWFSLAWEPGALFYAAVGAAFVVALAGGLWGGDLARPAFVALGCVAAGALACGLRLALVQAPMLQVPYRGPVQGRVVEIDRSQSDALRLTLDRVVLSDLPPDRTPLVVRISVRGSEPQVTPGEVVLLTADLSAPSGPAEPGGFDFRRMAFFDGLGAAGYTSSPVVLWQEAAADEQWINRLRSYLGRAIMARAPGDGGAFAAGAITGDRSGISRQVVEDLRDSSLSHLLAISGMNMALLTGFVFMVLRYGLALVPPLALRVNAKKLAAVAAFGVALFYLLLSGASVATERAFLMVTVMLGAVLADRRALTLRTLALSAAVLLLWQPESLLEPGFQLSYAATAALIAGFGVLDGQVMREKVPRWLIPTYTLVLSSVVAGVATAPYAAAHFNRFADLGLLANLLTVPMMSVVMGAGAVAALLAPLGLAAPAVWVMDMASRWILFVAHWISGLNGAVTAVPSPGPWVLPLITLGGIWAILARGRLRLAGAAPMLVAALLWLEVQRPVLLISADGGLVGVAGPEGLALSKPRGGGFAAQTWLENDGDLADQKQAALRAGFEGSVGARRFAVGGVGGIALSGKGAEATLPEACAKARLVVTSAPMPAGFDGPCQVIGPDILARSGALAGWVQGGRLVLYPSRSASRAWSPDPVQPSITVSQ</sequence>
<feature type="transmembrane region" description="Helical" evidence="6">
    <location>
        <begin position="354"/>
        <end position="373"/>
    </location>
</feature>
<feature type="transmembrane region" description="Helical" evidence="6">
    <location>
        <begin position="6"/>
        <end position="28"/>
    </location>
</feature>
<keyword evidence="2" id="KW-1003">Cell membrane</keyword>
<keyword evidence="5 6" id="KW-0472">Membrane</keyword>
<comment type="subcellular location">
    <subcellularLocation>
        <location evidence="1">Cell membrane</location>
        <topology evidence="1">Multi-pass membrane protein</topology>
    </subcellularLocation>
</comment>
<feature type="transmembrane region" description="Helical" evidence="6">
    <location>
        <begin position="61"/>
        <end position="82"/>
    </location>
</feature>
<evidence type="ECO:0000259" key="7">
    <source>
        <dbReference type="Pfam" id="PF03772"/>
    </source>
</evidence>
<feature type="domain" description="DUF4131" evidence="8">
    <location>
        <begin position="35"/>
        <end position="187"/>
    </location>
</feature>
<keyword evidence="4 6" id="KW-1133">Transmembrane helix</keyword>
<dbReference type="PANTHER" id="PTHR30619:SF1">
    <property type="entry name" value="RECOMBINATION PROTEIN 2"/>
    <property type="match status" value="1"/>
</dbReference>
<dbReference type="EMBL" id="JAESVP010000005">
    <property type="protein sequence ID" value="MBL4928603.1"/>
    <property type="molecule type" value="Genomic_DNA"/>
</dbReference>
<evidence type="ECO:0000256" key="1">
    <source>
        <dbReference type="ARBA" id="ARBA00004651"/>
    </source>
</evidence>
<keyword evidence="10" id="KW-1185">Reference proteome</keyword>
<feature type="transmembrane region" description="Helical" evidence="6">
    <location>
        <begin position="485"/>
        <end position="502"/>
    </location>
</feature>
<feature type="transmembrane region" description="Helical" evidence="6">
    <location>
        <begin position="331"/>
        <end position="348"/>
    </location>
</feature>
<feature type="transmembrane region" description="Helical" evidence="6">
    <location>
        <begin position="250"/>
        <end position="269"/>
    </location>
</feature>
<feature type="transmembrane region" description="Helical" evidence="6">
    <location>
        <begin position="289"/>
        <end position="310"/>
    </location>
</feature>
<evidence type="ECO:0000313" key="10">
    <source>
        <dbReference type="Proteomes" id="UP000619033"/>
    </source>
</evidence>
<dbReference type="PROSITE" id="PS51257">
    <property type="entry name" value="PROKAR_LIPOPROTEIN"/>
    <property type="match status" value="1"/>
</dbReference>
<evidence type="ECO:0000256" key="6">
    <source>
        <dbReference type="SAM" id="Phobius"/>
    </source>
</evidence>
<feature type="transmembrane region" description="Helical" evidence="6">
    <location>
        <begin position="385"/>
        <end position="408"/>
    </location>
</feature>
<proteinExistence type="predicted"/>
<organism evidence="9 10">
    <name type="scientific">Fuscibacter oryzae</name>
    <dbReference type="NCBI Taxonomy" id="2803939"/>
    <lineage>
        <taxon>Bacteria</taxon>
        <taxon>Pseudomonadati</taxon>
        <taxon>Pseudomonadota</taxon>
        <taxon>Alphaproteobacteria</taxon>
        <taxon>Rhodobacterales</taxon>
        <taxon>Paracoccaceae</taxon>
        <taxon>Fuscibacter</taxon>
    </lineage>
</organism>
<gene>
    <name evidence="9" type="ORF">JI744_10850</name>
</gene>
<evidence type="ECO:0000256" key="3">
    <source>
        <dbReference type="ARBA" id="ARBA00022692"/>
    </source>
</evidence>
<dbReference type="InterPro" id="IPR025405">
    <property type="entry name" value="DUF4131"/>
</dbReference>
<evidence type="ECO:0000256" key="2">
    <source>
        <dbReference type="ARBA" id="ARBA00022475"/>
    </source>
</evidence>
<dbReference type="Proteomes" id="UP000619033">
    <property type="component" value="Unassembled WGS sequence"/>
</dbReference>
<evidence type="ECO:0000256" key="5">
    <source>
        <dbReference type="ARBA" id="ARBA00023136"/>
    </source>
</evidence>
<dbReference type="NCBIfam" id="TIGR00360">
    <property type="entry name" value="ComEC_N-term"/>
    <property type="match status" value="1"/>
</dbReference>
<dbReference type="InterPro" id="IPR052159">
    <property type="entry name" value="Competence_DNA_uptake"/>
</dbReference>
<dbReference type="Pfam" id="PF13567">
    <property type="entry name" value="DUF4131"/>
    <property type="match status" value="1"/>
</dbReference>
<dbReference type="PANTHER" id="PTHR30619">
    <property type="entry name" value="DNA INTERNALIZATION/COMPETENCE PROTEIN COMEC/REC2"/>
    <property type="match status" value="1"/>
</dbReference>
<reference evidence="9" key="1">
    <citation type="submission" date="2021-01" db="EMBL/GenBank/DDBJ databases">
        <title>Genome seq and assembly of Tabrizicola sp. KVB23.</title>
        <authorList>
            <person name="Chhetri G."/>
        </authorList>
    </citation>
    <scope>NUCLEOTIDE SEQUENCE</scope>
    <source>
        <strain evidence="9">KVB23</strain>
    </source>
</reference>
<accession>A0A8J7MRI7</accession>
<dbReference type="Pfam" id="PF03772">
    <property type="entry name" value="Competence"/>
    <property type="match status" value="1"/>
</dbReference>
<dbReference type="InterPro" id="IPR004477">
    <property type="entry name" value="ComEC_N"/>
</dbReference>
<feature type="transmembrane region" description="Helical" evidence="6">
    <location>
        <begin position="461"/>
        <end position="479"/>
    </location>
</feature>
<feature type="transmembrane region" description="Helical" evidence="6">
    <location>
        <begin position="35"/>
        <end position="55"/>
    </location>
</feature>
<feature type="transmembrane region" description="Helical" evidence="6">
    <location>
        <begin position="428"/>
        <end position="454"/>
    </location>
</feature>
<comment type="caution">
    <text evidence="9">The sequence shown here is derived from an EMBL/GenBank/DDBJ whole genome shotgun (WGS) entry which is preliminary data.</text>
</comment>